<name>A0A9N7ULP2_PLEPL</name>
<organism evidence="1 2">
    <name type="scientific">Pleuronectes platessa</name>
    <name type="common">European plaice</name>
    <dbReference type="NCBI Taxonomy" id="8262"/>
    <lineage>
        <taxon>Eukaryota</taxon>
        <taxon>Metazoa</taxon>
        <taxon>Chordata</taxon>
        <taxon>Craniata</taxon>
        <taxon>Vertebrata</taxon>
        <taxon>Euteleostomi</taxon>
        <taxon>Actinopterygii</taxon>
        <taxon>Neopterygii</taxon>
        <taxon>Teleostei</taxon>
        <taxon>Neoteleostei</taxon>
        <taxon>Acanthomorphata</taxon>
        <taxon>Carangaria</taxon>
        <taxon>Pleuronectiformes</taxon>
        <taxon>Pleuronectoidei</taxon>
        <taxon>Pleuronectidae</taxon>
        <taxon>Pleuronectes</taxon>
    </lineage>
</organism>
<gene>
    <name evidence="1" type="ORF">PLEPLA_LOCUS20451</name>
</gene>
<evidence type="ECO:0000313" key="2">
    <source>
        <dbReference type="Proteomes" id="UP001153269"/>
    </source>
</evidence>
<protein>
    <submittedName>
        <fullName evidence="1">Uncharacterized protein</fullName>
    </submittedName>
</protein>
<comment type="caution">
    <text evidence="1">The sequence shown here is derived from an EMBL/GenBank/DDBJ whole genome shotgun (WGS) entry which is preliminary data.</text>
</comment>
<keyword evidence="2" id="KW-1185">Reference proteome</keyword>
<dbReference type="Proteomes" id="UP001153269">
    <property type="component" value="Unassembled WGS sequence"/>
</dbReference>
<proteinExistence type="predicted"/>
<accession>A0A9N7ULP2</accession>
<evidence type="ECO:0000313" key="1">
    <source>
        <dbReference type="EMBL" id="CAB1432388.1"/>
    </source>
</evidence>
<sequence length="153" mass="17279">MGSWRVDGDLSGLLQGFGSGFETLVSNLRHVKANAYFRHHGSHKDKIPGHRARSVSAAKLLPESIEARHCFIASRSACDADSIKKKTGQQGDPRISTVDKLKEVRVKVCRPECTQQLWRGCNMKTYLMCYSSEDYTRAQRQDWACLALASFWE</sequence>
<dbReference type="EMBL" id="CADEAL010001435">
    <property type="protein sequence ID" value="CAB1432388.1"/>
    <property type="molecule type" value="Genomic_DNA"/>
</dbReference>
<reference evidence="1" key="1">
    <citation type="submission" date="2020-03" db="EMBL/GenBank/DDBJ databases">
        <authorList>
            <person name="Weist P."/>
        </authorList>
    </citation>
    <scope>NUCLEOTIDE SEQUENCE</scope>
</reference>
<dbReference type="AlphaFoldDB" id="A0A9N7ULP2"/>